<evidence type="ECO:0000313" key="1">
    <source>
        <dbReference type="EMBL" id="GGP03444.1"/>
    </source>
</evidence>
<organism evidence="1 2">
    <name type="scientific">Nonomuraea glycinis</name>
    <dbReference type="NCBI Taxonomy" id="2047744"/>
    <lineage>
        <taxon>Bacteria</taxon>
        <taxon>Bacillati</taxon>
        <taxon>Actinomycetota</taxon>
        <taxon>Actinomycetes</taxon>
        <taxon>Streptosporangiales</taxon>
        <taxon>Streptosporangiaceae</taxon>
        <taxon>Nonomuraea</taxon>
    </lineage>
</organism>
<dbReference type="AlphaFoldDB" id="A0A918E372"/>
<evidence type="ECO:0000313" key="2">
    <source>
        <dbReference type="Proteomes" id="UP000660745"/>
    </source>
</evidence>
<protein>
    <submittedName>
        <fullName evidence="1">Uncharacterized protein</fullName>
    </submittedName>
</protein>
<gene>
    <name evidence="1" type="ORF">GCM10012278_14690</name>
</gene>
<sequence>MSAAGYGPSGSMYVVANSAECGTSQGTTVTMDVWGKGSTQSPGRNSVAWNSCAPGTALCCGGVSGAGAGAASAAVDDADRADSVAQPASGMRRHKAISEVRTMAYEGGGCRSP</sequence>
<name>A0A918E372_9ACTN</name>
<comment type="caution">
    <text evidence="1">The sequence shown here is derived from an EMBL/GenBank/DDBJ whole genome shotgun (WGS) entry which is preliminary data.</text>
</comment>
<accession>A0A918E372</accession>
<dbReference type="Proteomes" id="UP000660745">
    <property type="component" value="Unassembled WGS sequence"/>
</dbReference>
<reference evidence="1" key="1">
    <citation type="journal article" date="2014" name="Int. J. Syst. Evol. Microbiol.">
        <title>Complete genome sequence of Corynebacterium casei LMG S-19264T (=DSM 44701T), isolated from a smear-ripened cheese.</title>
        <authorList>
            <consortium name="US DOE Joint Genome Institute (JGI-PGF)"/>
            <person name="Walter F."/>
            <person name="Albersmeier A."/>
            <person name="Kalinowski J."/>
            <person name="Ruckert C."/>
        </authorList>
    </citation>
    <scope>NUCLEOTIDE SEQUENCE</scope>
    <source>
        <strain evidence="1">CGMCC 4.7430</strain>
    </source>
</reference>
<proteinExistence type="predicted"/>
<reference evidence="1" key="2">
    <citation type="submission" date="2020-09" db="EMBL/GenBank/DDBJ databases">
        <authorList>
            <person name="Sun Q."/>
            <person name="Zhou Y."/>
        </authorList>
    </citation>
    <scope>NUCLEOTIDE SEQUENCE</scope>
    <source>
        <strain evidence="1">CGMCC 4.7430</strain>
    </source>
</reference>
<keyword evidence="2" id="KW-1185">Reference proteome</keyword>
<dbReference type="EMBL" id="BMNK01000002">
    <property type="protein sequence ID" value="GGP03444.1"/>
    <property type="molecule type" value="Genomic_DNA"/>
</dbReference>